<dbReference type="PANTHER" id="PTHR47964">
    <property type="entry name" value="ATP-DEPENDENT DNA HELICASE HOMOLOG RECG, CHLOROPLASTIC"/>
    <property type="match status" value="1"/>
</dbReference>
<evidence type="ECO:0000256" key="7">
    <source>
        <dbReference type="ARBA" id="ARBA00023125"/>
    </source>
</evidence>
<dbReference type="Gene3D" id="3.40.50.11180">
    <property type="match status" value="1"/>
</dbReference>
<dbReference type="InterPro" id="IPR011545">
    <property type="entry name" value="DEAD/DEAH_box_helicase_dom"/>
</dbReference>
<dbReference type="Pfam" id="PF03461">
    <property type="entry name" value="TRCF"/>
    <property type="match status" value="1"/>
</dbReference>
<evidence type="ECO:0000256" key="9">
    <source>
        <dbReference type="HAMAP-Rule" id="MF_00969"/>
    </source>
</evidence>
<dbReference type="Gene3D" id="2.40.10.170">
    <property type="match status" value="1"/>
</dbReference>
<evidence type="ECO:0000313" key="13">
    <source>
        <dbReference type="Proteomes" id="UP001626537"/>
    </source>
</evidence>
<dbReference type="EMBL" id="CP136864">
    <property type="protein sequence ID" value="WOJ94237.1"/>
    <property type="molecule type" value="Genomic_DNA"/>
</dbReference>
<dbReference type="SUPFAM" id="SSF143517">
    <property type="entry name" value="TRCF domain-like"/>
    <property type="match status" value="1"/>
</dbReference>
<evidence type="ECO:0000259" key="10">
    <source>
        <dbReference type="PROSITE" id="PS51192"/>
    </source>
</evidence>
<dbReference type="Gene3D" id="3.90.1150.50">
    <property type="entry name" value="Transcription-repair-coupling factor, D7 domain"/>
    <property type="match status" value="1"/>
</dbReference>
<keyword evidence="2 9" id="KW-0547">Nucleotide-binding</keyword>
<dbReference type="PANTHER" id="PTHR47964:SF1">
    <property type="entry name" value="ATP-DEPENDENT DNA HELICASE HOMOLOG RECG, CHLOROPLASTIC"/>
    <property type="match status" value="1"/>
</dbReference>
<dbReference type="NCBIfam" id="NF007966">
    <property type="entry name" value="PRK10689.1"/>
    <property type="match status" value="1"/>
</dbReference>
<comment type="subcellular location">
    <subcellularLocation>
        <location evidence="9">Cytoplasm</location>
    </subcellularLocation>
</comment>
<dbReference type="SMART" id="SM00982">
    <property type="entry name" value="TRCF"/>
    <property type="match status" value="1"/>
</dbReference>
<dbReference type="InterPro" id="IPR014001">
    <property type="entry name" value="Helicase_ATP-bd"/>
</dbReference>
<dbReference type="InterPro" id="IPR003711">
    <property type="entry name" value="CarD-like/TRCF_RID"/>
</dbReference>
<dbReference type="Pfam" id="PF00270">
    <property type="entry name" value="DEAD"/>
    <property type="match status" value="1"/>
</dbReference>
<comment type="similarity">
    <text evidence="9">In the C-terminal section; belongs to the helicase family. RecG subfamily.</text>
</comment>
<dbReference type="InterPro" id="IPR037235">
    <property type="entry name" value="TRCF-like_C_D7"/>
</dbReference>
<keyword evidence="5" id="KW-0347">Helicase</keyword>
<dbReference type="PROSITE" id="PS51192">
    <property type="entry name" value="HELICASE_ATP_BIND_1"/>
    <property type="match status" value="1"/>
</dbReference>
<evidence type="ECO:0000256" key="3">
    <source>
        <dbReference type="ARBA" id="ARBA00022763"/>
    </source>
</evidence>
<dbReference type="Pfam" id="PF02559">
    <property type="entry name" value="CarD_TRCF_RID"/>
    <property type="match status" value="1"/>
</dbReference>
<reference evidence="12 13" key="1">
    <citation type="submission" date="2023-10" db="EMBL/GenBank/DDBJ databases">
        <title>Two novel species belonging to the OM43/NOR5 clade.</title>
        <authorList>
            <person name="Park M."/>
        </authorList>
    </citation>
    <scope>NUCLEOTIDE SEQUENCE [LARGE SCALE GENOMIC DNA]</scope>
    <source>
        <strain evidence="12 13">IMCC43200</strain>
    </source>
</reference>
<protein>
    <recommendedName>
        <fullName evidence="9">Transcription-repair-coupling factor</fullName>
        <shortName evidence="9">TRCF</shortName>
        <ecNumber evidence="9">3.6.4.-</ecNumber>
    </recommendedName>
</protein>
<comment type="function">
    <text evidence="9">Couples transcription and DNA repair by recognizing RNA polymerase (RNAP) stalled at DNA lesions. Mediates ATP-dependent release of RNAP and its truncated transcript from the DNA, and recruitment of nucleotide excision repair machinery to the damaged site.</text>
</comment>
<dbReference type="NCBIfam" id="TIGR00580">
    <property type="entry name" value="mfd"/>
    <property type="match status" value="1"/>
</dbReference>
<evidence type="ECO:0000256" key="1">
    <source>
        <dbReference type="ARBA" id="ARBA00022490"/>
    </source>
</evidence>
<dbReference type="GO" id="GO:0016787">
    <property type="term" value="F:hydrolase activity"/>
    <property type="evidence" value="ECO:0007669"/>
    <property type="project" value="UniProtKB-KW"/>
</dbReference>
<evidence type="ECO:0000256" key="8">
    <source>
        <dbReference type="ARBA" id="ARBA00023204"/>
    </source>
</evidence>
<dbReference type="InterPro" id="IPR001650">
    <property type="entry name" value="Helicase_C-like"/>
</dbReference>
<dbReference type="SMART" id="SM01058">
    <property type="entry name" value="CarD_TRCF"/>
    <property type="match status" value="1"/>
</dbReference>
<dbReference type="SUPFAM" id="SSF141259">
    <property type="entry name" value="CarD-like"/>
    <property type="match status" value="1"/>
</dbReference>
<dbReference type="Gene3D" id="3.30.2060.10">
    <property type="entry name" value="Penicillin-binding protein 1b domain"/>
    <property type="match status" value="1"/>
</dbReference>
<dbReference type="Pfam" id="PF17757">
    <property type="entry name" value="UvrB_inter"/>
    <property type="match status" value="1"/>
</dbReference>
<keyword evidence="8 9" id="KW-0234">DNA repair</keyword>
<dbReference type="InterPro" id="IPR004576">
    <property type="entry name" value="Mfd"/>
</dbReference>
<dbReference type="HAMAP" id="MF_00969">
    <property type="entry name" value="TRCF"/>
    <property type="match status" value="1"/>
</dbReference>
<keyword evidence="1 9" id="KW-0963">Cytoplasm</keyword>
<evidence type="ECO:0000256" key="4">
    <source>
        <dbReference type="ARBA" id="ARBA00022801"/>
    </source>
</evidence>
<dbReference type="Gene3D" id="3.40.50.300">
    <property type="entry name" value="P-loop containing nucleotide triphosphate hydrolases"/>
    <property type="match status" value="2"/>
</dbReference>
<dbReference type="SMART" id="SM00487">
    <property type="entry name" value="DEXDc"/>
    <property type="match status" value="1"/>
</dbReference>
<proteinExistence type="inferred from homology"/>
<dbReference type="Pfam" id="PF00271">
    <property type="entry name" value="Helicase_C"/>
    <property type="match status" value="1"/>
</dbReference>
<dbReference type="Proteomes" id="UP001626537">
    <property type="component" value="Chromosome"/>
</dbReference>
<dbReference type="EC" id="3.6.4.-" evidence="9"/>
<dbReference type="InterPro" id="IPR005118">
    <property type="entry name" value="TRCF_C"/>
</dbReference>
<evidence type="ECO:0000259" key="11">
    <source>
        <dbReference type="PROSITE" id="PS51194"/>
    </source>
</evidence>
<name>A0ABZ0I3Z0_9GAMM</name>
<dbReference type="InterPro" id="IPR027417">
    <property type="entry name" value="P-loop_NTPase"/>
</dbReference>
<comment type="similarity">
    <text evidence="9">In the N-terminal section; belongs to the UvrB family.</text>
</comment>
<feature type="domain" description="Helicase C-terminal" evidence="11">
    <location>
        <begin position="841"/>
        <end position="995"/>
    </location>
</feature>
<keyword evidence="4 9" id="KW-0378">Hydrolase</keyword>
<accession>A0ABZ0I3Z0</accession>
<evidence type="ECO:0000256" key="5">
    <source>
        <dbReference type="ARBA" id="ARBA00022806"/>
    </source>
</evidence>
<dbReference type="Pfam" id="PF21132">
    <property type="entry name" value="MFD_D3"/>
    <property type="match status" value="1"/>
</dbReference>
<evidence type="ECO:0000313" key="12">
    <source>
        <dbReference type="EMBL" id="WOJ94237.1"/>
    </source>
</evidence>
<keyword evidence="7 9" id="KW-0238">DNA-binding</keyword>
<feature type="domain" description="Helicase ATP-binding" evidence="10">
    <location>
        <begin position="659"/>
        <end position="820"/>
    </location>
</feature>
<dbReference type="SMART" id="SM00490">
    <property type="entry name" value="HELICc"/>
    <property type="match status" value="1"/>
</dbReference>
<dbReference type="InterPro" id="IPR048635">
    <property type="entry name" value="MFD_D3"/>
</dbReference>
<dbReference type="PROSITE" id="PS51194">
    <property type="entry name" value="HELICASE_CTER"/>
    <property type="match status" value="1"/>
</dbReference>
<keyword evidence="6 9" id="KW-0067">ATP-binding</keyword>
<keyword evidence="3 9" id="KW-0227">DNA damage</keyword>
<dbReference type="CDD" id="cd17991">
    <property type="entry name" value="DEXHc_TRCF"/>
    <property type="match status" value="1"/>
</dbReference>
<keyword evidence="13" id="KW-1185">Reference proteome</keyword>
<gene>
    <name evidence="9 12" type="primary">mfd</name>
    <name evidence="12" type="ORF">R0135_03495</name>
</gene>
<dbReference type="Gene3D" id="3.40.50.11140">
    <property type="match status" value="1"/>
</dbReference>
<evidence type="ECO:0000256" key="2">
    <source>
        <dbReference type="ARBA" id="ARBA00022741"/>
    </source>
</evidence>
<dbReference type="SUPFAM" id="SSF52540">
    <property type="entry name" value="P-loop containing nucleoside triphosphate hydrolases"/>
    <property type="match status" value="4"/>
</dbReference>
<organism evidence="12 13">
    <name type="scientific">Congregibacter variabilis</name>
    <dbReference type="NCBI Taxonomy" id="3081200"/>
    <lineage>
        <taxon>Bacteria</taxon>
        <taxon>Pseudomonadati</taxon>
        <taxon>Pseudomonadota</taxon>
        <taxon>Gammaproteobacteria</taxon>
        <taxon>Cellvibrionales</taxon>
        <taxon>Halieaceae</taxon>
        <taxon>Congregibacter</taxon>
    </lineage>
</organism>
<evidence type="ECO:0000256" key="6">
    <source>
        <dbReference type="ARBA" id="ARBA00022840"/>
    </source>
</evidence>
<dbReference type="InterPro" id="IPR047112">
    <property type="entry name" value="RecG/Mfd"/>
</dbReference>
<dbReference type="InterPro" id="IPR041471">
    <property type="entry name" value="UvrB_inter"/>
</dbReference>
<sequence length="1195" mass="133210">MARIILGHPPARNMTNVELLTVWNPGPPRSTIATLSAQNRPIPMLFAPLLDKCPWPTKTGSRTAIGPFFGSTASLCIAELATEERLLVVFTEDTAQTQMLARELPFFLSPDCEILQLPDWETLPYDNFSPHQDIVSERLRTLHRLPHARRGVLLLPVPALMQRLPPRHYIEANSLLLKEGQSLDIEALRAALSKNGYRAVDTVYEHGEFAVRGSLMDIYPMGSKLPLRIDLLDDEIDSLRCFDPETQRTVEKLPSVDLLPAREFPLDKPGIKAFQQRWYARFDVDHDQCPIFTELSEGRAPGGAEYYLPLFFDACESLLDYLPKNAALLTLGDHYSAASRFWDEASRRFTDYGVDPRRPLLSPGELFTPVEELFQKLGEHAVLELRQTAEAPAHIKTDIEPPPQLLGGENESGLATRLKTLLQGHSGPVVLCAETEGRREILLESLDTPPQEVASWAEFLASGSQFSLAVAPIDRGINLGPTGPMLITETQLFGERVAQRRRRRGRDSQDPEAIFRDLNELRQGAPVVHAEHGIGRYVGLTHLEVDGAAAEFLTLEYADQSKLYVPVASLQLISRYAGSDPEHAPLHRLGSEQWDKAQRKAREKANDVAAQLLEVYARREARQGVQFDNPQEDYERFAAGFPFEETPDQAAAIEAVEQDMCASGVMDRLVCGDVGFGKTEVAMRAAFIATANQRQVAVLVPTTLLAQQHYNSFRDRFANWPVKIEVISRFKSTSDTKDVVKRLTNGDVDILIGTHKLIQSDIKFADLGLLIIDEEHRFGVRQKDSIKALRAEVDILTLTATPIPRTLNMALGGMRDLSIIATPPARRLSIKTFVRQQDHGLIKEAVLRETLRGGQVFYVHNEVRTIEQRAAALRELLPDLSIVIAHGQMHETQLERVMSDFYHQRHHILICTTIIETGIDIPNANTIIIDRADKFGLAQLHQLRGRVGRSHHQAYAYLLCPPASAMTKDASKRLEAIEAAGDLGAGYQLATHDLEIRGAGELLGDEQSGQIQSVGFAMYSQLLRQAVEALRRGDIPDIDAPLQAITEVNLHAPALIPDDYLPDPNMRLILYKRIAACENDLALREMQVEMIDRFGLLPPPVKGLFSASSLRLLAQRCGIKALELGEAGGHIDFMDNTNVDPLQLVTLVQEQPLNYKLAGPTRLRIERALPDLKVREELAKELLQRLAGDLLDDAA</sequence>
<dbReference type="InterPro" id="IPR036101">
    <property type="entry name" value="CarD-like/TRCF_RID_sf"/>
</dbReference>